<name>A0A2I1K400_9LACT</name>
<dbReference type="OrthoDB" id="2351415at2"/>
<keyword evidence="1" id="KW-1133">Transmembrane helix</keyword>
<dbReference type="EMBL" id="PKHE01000003">
    <property type="protein sequence ID" value="PKY90376.1"/>
    <property type="molecule type" value="Genomic_DNA"/>
</dbReference>
<dbReference type="PIRSF" id="PIRSF031509">
    <property type="entry name" value="Cell_wall_LiaF/YvqF"/>
    <property type="match status" value="1"/>
</dbReference>
<feature type="domain" description="Cell wall-active antibiotics response LiaF-like C-terminal" evidence="2">
    <location>
        <begin position="140"/>
        <end position="245"/>
    </location>
</feature>
<evidence type="ECO:0000256" key="1">
    <source>
        <dbReference type="SAM" id="Phobius"/>
    </source>
</evidence>
<feature type="transmembrane region" description="Helical" evidence="1">
    <location>
        <begin position="30"/>
        <end position="46"/>
    </location>
</feature>
<sequence>MKLDRRNVLIAVILSLLLLFYQLVYNLPGLTAVTVGLLIMIVTLFIKKSFLIIVVRYLSLLMIFVGLFLVPSFWAMLVVLLIFYLSFRSEEGHLLMNLSDAFILSPQRPQIYQGVVLKEPIISQQQTIDKRSVQELYGSDSQDYAWDDINIVYFGGSQMIDFGNTVIPNREITVIIRKVLGRTRVVIPKDIALKIHLSSVVGEVDFQSERYELMAESLKWQSENYTEKTPRINLMISQVFGNIEVILV</sequence>
<dbReference type="AlphaFoldDB" id="A0A2I1K400"/>
<comment type="caution">
    <text evidence="3">The sequence shown here is derived from an EMBL/GenBank/DDBJ whole genome shotgun (WGS) entry which is preliminary data.</text>
</comment>
<evidence type="ECO:0000313" key="3">
    <source>
        <dbReference type="EMBL" id="PKY90376.1"/>
    </source>
</evidence>
<evidence type="ECO:0000313" key="4">
    <source>
        <dbReference type="Proteomes" id="UP000234384"/>
    </source>
</evidence>
<dbReference type="NCBIfam" id="NF040535">
    <property type="entry name" value="LiaF_C_term"/>
    <property type="match status" value="1"/>
</dbReference>
<dbReference type="InterPro" id="IPR016975">
    <property type="entry name" value="Cell_wall_LiaF"/>
</dbReference>
<feature type="transmembrane region" description="Helical" evidence="1">
    <location>
        <begin position="7"/>
        <end position="24"/>
    </location>
</feature>
<keyword evidence="1" id="KW-0472">Membrane</keyword>
<dbReference type="Proteomes" id="UP000234384">
    <property type="component" value="Unassembled WGS sequence"/>
</dbReference>
<organism evidence="3 4">
    <name type="scientific">Falseniella ignava</name>
    <dbReference type="NCBI Taxonomy" id="137730"/>
    <lineage>
        <taxon>Bacteria</taxon>
        <taxon>Bacillati</taxon>
        <taxon>Bacillota</taxon>
        <taxon>Bacilli</taxon>
        <taxon>Lactobacillales</taxon>
        <taxon>Aerococcaceae</taxon>
        <taxon>Falseniella</taxon>
    </lineage>
</organism>
<dbReference type="InterPro" id="IPR024425">
    <property type="entry name" value="LiaF-like_C"/>
</dbReference>
<dbReference type="InterPro" id="IPR047793">
    <property type="entry name" value="LiaF_C"/>
</dbReference>
<feature type="transmembrane region" description="Helical" evidence="1">
    <location>
        <begin position="58"/>
        <end position="87"/>
    </location>
</feature>
<dbReference type="Pfam" id="PF09922">
    <property type="entry name" value="LiaF-like_C"/>
    <property type="match status" value="1"/>
</dbReference>
<keyword evidence="1" id="KW-0812">Transmembrane</keyword>
<gene>
    <name evidence="3" type="ORF">CYJ57_01765</name>
</gene>
<protein>
    <recommendedName>
        <fullName evidence="2">Cell wall-active antibiotics response LiaF-like C-terminal domain-containing protein</fullName>
    </recommendedName>
</protein>
<accession>A0A2I1K400</accession>
<reference evidence="3 4" key="1">
    <citation type="submission" date="2017-12" db="EMBL/GenBank/DDBJ databases">
        <title>Phylogenetic diversity of female urinary microbiome.</title>
        <authorList>
            <person name="Thomas-White K."/>
            <person name="Wolfe A.J."/>
        </authorList>
    </citation>
    <scope>NUCLEOTIDE SEQUENCE [LARGE SCALE GENOMIC DNA]</scope>
    <source>
        <strain evidence="3 4">UMB0898</strain>
    </source>
</reference>
<proteinExistence type="predicted"/>
<dbReference type="RefSeq" id="WP_101953833.1">
    <property type="nucleotide sequence ID" value="NZ_PKHE01000003.1"/>
</dbReference>
<dbReference type="GO" id="GO:0016020">
    <property type="term" value="C:membrane"/>
    <property type="evidence" value="ECO:0007669"/>
    <property type="project" value="InterPro"/>
</dbReference>
<evidence type="ECO:0000259" key="2">
    <source>
        <dbReference type="Pfam" id="PF09922"/>
    </source>
</evidence>